<dbReference type="Proteomes" id="UP001430360">
    <property type="component" value="Unassembled WGS sequence"/>
</dbReference>
<evidence type="ECO:0000313" key="7">
    <source>
        <dbReference type="Proteomes" id="UP001430360"/>
    </source>
</evidence>
<dbReference type="PROSITE" id="PS51208">
    <property type="entry name" value="AUTOTRANSPORTER"/>
    <property type="match status" value="1"/>
</dbReference>
<feature type="domain" description="Autotransporter" evidence="5">
    <location>
        <begin position="342"/>
        <end position="617"/>
    </location>
</feature>
<dbReference type="RefSeq" id="WP_232137241.1">
    <property type="nucleotide sequence ID" value="NZ_CP089507.1"/>
</dbReference>
<dbReference type="SUPFAM" id="SSF52266">
    <property type="entry name" value="SGNH hydrolase"/>
    <property type="match status" value="1"/>
</dbReference>
<sequence>MPSTPIRAALAVALAAAATLPAFAADETFSRTVFFGDSLTDSGYFRPVIVRTVGPSGAILGRFTTNPGLTWAEHVADRYDTDANSNGNGQVGDNYAAGGARVSATAIAALGPAPSLASQVNTYLTANGGRADANALYTVWGGANDLFAVAANPAQAQQIIGSAVTAQVGLVGTLQGAGARYVVVPSIPDIGLTPQSRAGGPVAMATGTALANTYNTALYGGLASQGLRVIPVDTFHFLQEVSASPALYGFANVTSAACRAQPGIGDSSVFCNPNSLVTPSAADTYLFADGVHPASRAHEMIADLAIAMIDGPQQIAVLPQSATVSGRARADRINNRLSLAPARSEGRSWWADVRADMQRYDHGDAYDGVGPALTAGMDWTSGDTTFGGFVGYGKQGNDWGLRRGNWDQSEATVGGFVGWRADSGAWVNAQLSYTWLDFDTDRTVQIGPVTRVHSGQADGSNVTAAIGAGWNFGEGALQHGPVLSLVAQRIEVDGFAESDPTVSSSLAYPSQDIDSLIGSAGWQFAYAASDAFRPYARVTIDREFEDAPTEAFAQSQSLPSTLPYAVPARGYDNSYATATLGTQTKLFGLDANVGASLTVGQKGGSNTTAFATIGAGF</sequence>
<dbReference type="InterPro" id="IPR036514">
    <property type="entry name" value="SGNH_hydro_sf"/>
</dbReference>
<dbReference type="PANTHER" id="PTHR45648">
    <property type="entry name" value="GDSL LIPASE/ACYLHYDROLASE FAMILY PROTEIN (AFU_ORTHOLOGUE AFUA_4G14700)"/>
    <property type="match status" value="1"/>
</dbReference>
<dbReference type="SUPFAM" id="SSF103515">
    <property type="entry name" value="Autotransporter"/>
    <property type="match status" value="1"/>
</dbReference>
<dbReference type="PANTHER" id="PTHR45648:SF22">
    <property type="entry name" value="GDSL LIPASE_ACYLHYDROLASE FAMILY PROTEIN (AFU_ORTHOLOGUE AFUA_4G14700)"/>
    <property type="match status" value="1"/>
</dbReference>
<name>A0ABS8UHD7_9GAMM</name>
<dbReference type="Pfam" id="PF03797">
    <property type="entry name" value="Autotransporter"/>
    <property type="match status" value="1"/>
</dbReference>
<feature type="signal peptide" evidence="4">
    <location>
        <begin position="1"/>
        <end position="24"/>
    </location>
</feature>
<dbReference type="CDD" id="cd01847">
    <property type="entry name" value="Triacylglycerol_lipase_like"/>
    <property type="match status" value="1"/>
</dbReference>
<dbReference type="InterPro" id="IPR017186">
    <property type="entry name" value="Lipase_autotranspt_EstA"/>
</dbReference>
<dbReference type="Gene3D" id="3.40.50.1110">
    <property type="entry name" value="SGNH hydrolase"/>
    <property type="match status" value="1"/>
</dbReference>
<proteinExistence type="inferred from homology"/>
<dbReference type="EMBL" id="JAJQKU010000004">
    <property type="protein sequence ID" value="MCD9098073.1"/>
    <property type="molecule type" value="Genomic_DNA"/>
</dbReference>
<gene>
    <name evidence="6" type="ORF">LTT95_14105</name>
</gene>
<protein>
    <submittedName>
        <fullName evidence="6">Autotransporter domain-containing protein</fullName>
    </submittedName>
</protein>
<evidence type="ECO:0000256" key="2">
    <source>
        <dbReference type="ARBA" id="ARBA00022729"/>
    </source>
</evidence>
<feature type="chain" id="PRO_5045445168" evidence="4">
    <location>
        <begin position="25"/>
        <end position="617"/>
    </location>
</feature>
<keyword evidence="2 4" id="KW-0732">Signal</keyword>
<reference evidence="6" key="1">
    <citation type="submission" date="2021-12" db="EMBL/GenBank/DDBJ databases">
        <authorList>
            <person name="Ulrich A."/>
        </authorList>
    </citation>
    <scope>NUCLEOTIDE SEQUENCE</scope>
    <source>
        <strain evidence="6">A1P009</strain>
    </source>
</reference>
<keyword evidence="3" id="KW-0378">Hydrolase</keyword>
<organism evidence="6 7">
    <name type="scientific">Luteimonas fraxinea</name>
    <dbReference type="NCBI Taxonomy" id="2901869"/>
    <lineage>
        <taxon>Bacteria</taxon>
        <taxon>Pseudomonadati</taxon>
        <taxon>Pseudomonadota</taxon>
        <taxon>Gammaproteobacteria</taxon>
        <taxon>Lysobacterales</taxon>
        <taxon>Lysobacteraceae</taxon>
        <taxon>Luteimonas</taxon>
    </lineage>
</organism>
<evidence type="ECO:0000313" key="6">
    <source>
        <dbReference type="EMBL" id="MCD9098073.1"/>
    </source>
</evidence>
<dbReference type="InterPro" id="IPR005546">
    <property type="entry name" value="Autotransporte_beta"/>
</dbReference>
<evidence type="ECO:0000256" key="4">
    <source>
        <dbReference type="SAM" id="SignalP"/>
    </source>
</evidence>
<comment type="similarity">
    <text evidence="1">Belongs to the 'GDSL' lipolytic enzyme family.</text>
</comment>
<accession>A0ABS8UHD7</accession>
<evidence type="ECO:0000259" key="5">
    <source>
        <dbReference type="PROSITE" id="PS51208"/>
    </source>
</evidence>
<keyword evidence="7" id="KW-1185">Reference proteome</keyword>
<evidence type="ECO:0000256" key="3">
    <source>
        <dbReference type="ARBA" id="ARBA00022801"/>
    </source>
</evidence>
<dbReference type="PIRSF" id="PIRSF037375">
    <property type="entry name" value="Autotrns_EstA"/>
    <property type="match status" value="1"/>
</dbReference>
<comment type="caution">
    <text evidence="6">The sequence shown here is derived from an EMBL/GenBank/DDBJ whole genome shotgun (WGS) entry which is preliminary data.</text>
</comment>
<reference evidence="6" key="2">
    <citation type="journal article" date="2022" name="Syst. Appl. Microbiol.">
        <title>Physiological and genomic characterisation of Luteimonas fraxinea sp. nov., a bacterial species associated with trees tolerant to ash dieback.</title>
        <authorList>
            <person name="Ulrich K."/>
            <person name="Becker R."/>
            <person name="Behrendt U."/>
            <person name="Kube M."/>
            <person name="Schneck V."/>
            <person name="Ulrich A."/>
        </authorList>
    </citation>
    <scope>NUCLEOTIDE SEQUENCE</scope>
    <source>
        <strain evidence="6">A1P009</strain>
    </source>
</reference>
<dbReference type="SMART" id="SM00869">
    <property type="entry name" value="Autotransporter"/>
    <property type="match status" value="1"/>
</dbReference>
<evidence type="ECO:0000256" key="1">
    <source>
        <dbReference type="ARBA" id="ARBA00008668"/>
    </source>
</evidence>
<dbReference type="Pfam" id="PF00657">
    <property type="entry name" value="Lipase_GDSL"/>
    <property type="match status" value="1"/>
</dbReference>
<dbReference type="InterPro" id="IPR001087">
    <property type="entry name" value="GDSL"/>
</dbReference>
<dbReference type="InterPro" id="IPR036709">
    <property type="entry name" value="Autotransporte_beta_dom_sf"/>
</dbReference>
<dbReference type="InterPro" id="IPR051058">
    <property type="entry name" value="GDSL_Est/Lipase"/>
</dbReference>
<dbReference type="Gene3D" id="2.40.128.130">
    <property type="entry name" value="Autotransporter beta-domain"/>
    <property type="match status" value="1"/>
</dbReference>